<sequence length="269" mass="30185">MEWPWSNNDAEAKLKELEDKTDKKIKASEEKCINEINNQLNNFKNETDKKISAAVNESEIKVDEKIANAVKDSTANVDEKISAAVNESEIKVDQKIIALGEKEREENSKNLIEITNIIDEKIKSLEEKQNQIINNLEDKLNKEKWIIGEYKWMPVGSKMPSGWVKVNMTEGHTLIAGRTAGVTSGSVGKHAHDSANNNSVWALRNPNRGFSFINDRDGGRIGQKYMPFLHDYNDLILIKPNASDTGKGISKTNDNMAAGLIAELWQYKG</sequence>
<dbReference type="AlphaFoldDB" id="A0AAI9X1T6"/>
<evidence type="ECO:0000256" key="1">
    <source>
        <dbReference type="SAM" id="MobiDB-lite"/>
    </source>
</evidence>
<dbReference type="RefSeq" id="WP_040584404.1">
    <property type="nucleotide sequence ID" value="NZ_AGBZ02000001.1"/>
</dbReference>
<evidence type="ECO:0000313" key="3">
    <source>
        <dbReference type="Proteomes" id="UP000004057"/>
    </source>
</evidence>
<dbReference type="EMBL" id="AGBZ02000001">
    <property type="protein sequence ID" value="KAI93175.1"/>
    <property type="molecule type" value="Genomic_DNA"/>
</dbReference>
<accession>A0AAI9X1T6</accession>
<organism evidence="2 3">
    <name type="scientific">Spiroplasma melliferum KC3</name>
    <dbReference type="NCBI Taxonomy" id="570509"/>
    <lineage>
        <taxon>Bacteria</taxon>
        <taxon>Bacillati</taxon>
        <taxon>Mycoplasmatota</taxon>
        <taxon>Mollicutes</taxon>
        <taxon>Entomoplasmatales</taxon>
        <taxon>Spiroplasmataceae</taxon>
        <taxon>Spiroplasma</taxon>
    </lineage>
</organism>
<protein>
    <submittedName>
        <fullName evidence="2">Uncharacterized protein</fullName>
    </submittedName>
</protein>
<dbReference type="Proteomes" id="UP000004057">
    <property type="component" value="Unassembled WGS sequence"/>
</dbReference>
<feature type="compositionally biased region" description="Basic and acidic residues" evidence="1">
    <location>
        <begin position="10"/>
        <end position="22"/>
    </location>
</feature>
<evidence type="ECO:0000313" key="2">
    <source>
        <dbReference type="EMBL" id="KAI93175.1"/>
    </source>
</evidence>
<name>A0AAI9X1T6_SPIME</name>
<gene>
    <name evidence="2" type="ORF">SPM_003590</name>
</gene>
<feature type="region of interest" description="Disordered" evidence="1">
    <location>
        <begin position="1"/>
        <end position="22"/>
    </location>
</feature>
<comment type="caution">
    <text evidence="2">The sequence shown here is derived from an EMBL/GenBank/DDBJ whole genome shotgun (WGS) entry which is preliminary data.</text>
</comment>
<reference evidence="2 3" key="1">
    <citation type="journal article" date="2012" name="J. Proteome Res.">
        <title>Application of Spiroplasma melliferum proteogenomic profiling for the discovery of virulence factors and pathogenicity mechanisms in host-associated spiroplasmas.</title>
        <authorList>
            <person name="Alexeev D."/>
            <person name="Kostrjukova E."/>
            <person name="Aliper A."/>
            <person name="Popenko A."/>
            <person name="Bazaleev N."/>
            <person name="Tyakht A."/>
            <person name="Selezneva O."/>
            <person name="Akopian T."/>
            <person name="Prichodko E."/>
            <person name="Kondratov I."/>
            <person name="Chukin M."/>
            <person name="Demina I."/>
            <person name="Galyamina M."/>
            <person name="Kamashev D."/>
            <person name="Vanyushkina A."/>
            <person name="Ladygina V."/>
            <person name="Levitskii S."/>
            <person name="Lazarev V."/>
            <person name="Govorun V."/>
        </authorList>
    </citation>
    <scope>NUCLEOTIDE SEQUENCE [LARGE SCALE GENOMIC DNA]</scope>
    <source>
        <strain evidence="2 3">KC3</strain>
    </source>
</reference>
<proteinExistence type="predicted"/>